<feature type="domain" description="Integrase catalytic" evidence="6">
    <location>
        <begin position="387"/>
        <end position="554"/>
    </location>
</feature>
<evidence type="ECO:0000256" key="1">
    <source>
        <dbReference type="ARBA" id="ARBA00022670"/>
    </source>
</evidence>
<dbReference type="Pfam" id="PF13976">
    <property type="entry name" value="gag_pre-integrs"/>
    <property type="match status" value="1"/>
</dbReference>
<dbReference type="PROSITE" id="PS50994">
    <property type="entry name" value="INTEGRASE"/>
    <property type="match status" value="1"/>
</dbReference>
<comment type="caution">
    <text evidence="7">The sequence shown here is derived from an EMBL/GenBank/DDBJ whole genome shotgun (WGS) entry which is preliminary data.</text>
</comment>
<evidence type="ECO:0000256" key="4">
    <source>
        <dbReference type="ARBA" id="ARBA00022801"/>
    </source>
</evidence>
<dbReference type="InterPro" id="IPR012337">
    <property type="entry name" value="RNaseH-like_sf"/>
</dbReference>
<keyword evidence="3" id="KW-0064">Aspartyl protease</keyword>
<dbReference type="PANTHER" id="PTHR42648:SF18">
    <property type="entry name" value="RETROTRANSPOSON, UNCLASSIFIED-LIKE PROTEIN"/>
    <property type="match status" value="1"/>
</dbReference>
<reference evidence="7" key="1">
    <citation type="journal article" date="2022" name="Int. J. Mol. Sci.">
        <title>Draft Genome of Tanacetum Coccineum: Genomic Comparison of Closely Related Tanacetum-Family Plants.</title>
        <authorList>
            <person name="Yamashiro T."/>
            <person name="Shiraishi A."/>
            <person name="Nakayama K."/>
            <person name="Satake H."/>
        </authorList>
    </citation>
    <scope>NUCLEOTIDE SEQUENCE</scope>
</reference>
<dbReference type="InterPro" id="IPR039537">
    <property type="entry name" value="Retrotran_Ty1/copia-like"/>
</dbReference>
<dbReference type="PANTHER" id="PTHR42648">
    <property type="entry name" value="TRANSPOSASE, PUTATIVE-RELATED"/>
    <property type="match status" value="1"/>
</dbReference>
<sequence length="1187" mass="136994">MKALLGSHDVWEIVEKGVEKVDDEGSLSATQRVEFQKARKKDQSALTLIYQCLDNAMFEKVANATTSKEEWEILQNTFKGIDKVKRVRLQSLRGEFEKLQMEESKTISDYFTRVLTISNEMKRNSESLSDTRAIEKILRSLPPRFDYIVVAMEESKDIDSMTFDQLMGSLQAHEEKLMKRRGKEPLEQALYSKVGDEEEEEKMSIKKMRTNGLHIEEVVGEAFNLKEECTSLRQVEEKANLEEVQDEDELTLLMARHDEQEERIKPWHIDSAASNHMTGEEDLFVEMKQSKGNVTFRDESKAPVKGKENNYDIHFKDRTKCLKSCLEDHSWLWHMRYGHLNFGDLKLLSSKGMVKGLDQIDHPNQVCEGCLLGKHARSLFPKEATSRAKEPLQLIHMDLCGPITPPSYSKNLYFMLFIDDYSRKTWVYFLNEKSQAFEAFKKFKAMVEKEKGLKIKSMRSDRGGEFLSKEFNKFCEDNGIRRFLTAPYSPQQNGVVERKNRTILNMVRSMLKSKKMPKEFWAEAVDCAPTVSHLRVFGSIAYVHVPSQKRSKLDDRSEKHVFVGYDKQSKGYKLYNPVTRKVVVSRDVEFEEEGSWDWSIEENERYDFLPMTDVEETCESGEEVQQPESPTPTPTQDSPSSSSEGEPKTRSLQELYEVTDEIPLLCLYADCEPLVFEEAMKSEKWRQAMEEEIKSIEKNDTWELTTLLKGQKAIGVKWVYKAKKNAKGEVEKYKARLVAKGYKQKHGIDYEEVFAPVARLETIRMIIAIAAQYRWKIYQMDVKSAFLNGLLEEEVYVEQPEGYVAKGQEGKVLRLKKALYGLKQAPCAWNTKIDKYFQEHGFTKFLSEYALYVKFENKSILLACLYVDDLIFTGNSQSMIDELKKSMTREFEMTDIGLMSYYLGIEVKQTDEGIFICQERYAKEILKRFDMDKCNPVGTPIEHKAKPSKHDGGKAVDSTLFKSLVGSLRYLTCTRPDILFTVGLISRFMEEPMTKHSKIVKRILCYIKGTVDYGMFYSTSEDFKLVGYSDSDWAGSKDDGRSTLEFLFFLGNNAFTWSSKKQPIVTLSNCEVKYVAATSCVCHAIWLRSMLKELHMEQEDATEIYVDNKSAIDLAKNPVYHDRSKHINTRFHFIRECIARKDVRVIHTSSEDQVADIFTKPLNERDFTRQRMMLGVGKSSLKGGVGS</sequence>
<dbReference type="Pfam" id="PF22936">
    <property type="entry name" value="Pol_BBD"/>
    <property type="match status" value="1"/>
</dbReference>
<keyword evidence="8" id="KW-1185">Reference proteome</keyword>
<organism evidence="7 8">
    <name type="scientific">Tanacetum coccineum</name>
    <dbReference type="NCBI Taxonomy" id="301880"/>
    <lineage>
        <taxon>Eukaryota</taxon>
        <taxon>Viridiplantae</taxon>
        <taxon>Streptophyta</taxon>
        <taxon>Embryophyta</taxon>
        <taxon>Tracheophyta</taxon>
        <taxon>Spermatophyta</taxon>
        <taxon>Magnoliopsida</taxon>
        <taxon>eudicotyledons</taxon>
        <taxon>Gunneridae</taxon>
        <taxon>Pentapetalae</taxon>
        <taxon>asterids</taxon>
        <taxon>campanulids</taxon>
        <taxon>Asterales</taxon>
        <taxon>Asteraceae</taxon>
        <taxon>Asteroideae</taxon>
        <taxon>Anthemideae</taxon>
        <taxon>Anthemidinae</taxon>
        <taxon>Tanacetum</taxon>
    </lineage>
</organism>
<evidence type="ECO:0000256" key="5">
    <source>
        <dbReference type="SAM" id="MobiDB-lite"/>
    </source>
</evidence>
<feature type="region of interest" description="Disordered" evidence="5">
    <location>
        <begin position="616"/>
        <end position="650"/>
    </location>
</feature>
<dbReference type="Pfam" id="PF00665">
    <property type="entry name" value="rve"/>
    <property type="match status" value="1"/>
</dbReference>
<dbReference type="Pfam" id="PF07727">
    <property type="entry name" value="RVT_2"/>
    <property type="match status" value="1"/>
</dbReference>
<feature type="compositionally biased region" description="Low complexity" evidence="5">
    <location>
        <begin position="634"/>
        <end position="644"/>
    </location>
</feature>
<keyword evidence="2" id="KW-0479">Metal-binding</keyword>
<name>A0ABQ5BLV4_9ASTR</name>
<dbReference type="Pfam" id="PF14223">
    <property type="entry name" value="Retrotran_gag_2"/>
    <property type="match status" value="1"/>
</dbReference>
<dbReference type="SUPFAM" id="SSF56672">
    <property type="entry name" value="DNA/RNA polymerases"/>
    <property type="match status" value="1"/>
</dbReference>
<protein>
    <submittedName>
        <fullName evidence="7">Retrovirus-related pol polyprotein from transposon TNT 1-94</fullName>
    </submittedName>
</protein>
<dbReference type="InterPro" id="IPR054722">
    <property type="entry name" value="PolX-like_BBD"/>
</dbReference>
<keyword evidence="1" id="KW-0645">Protease</keyword>
<evidence type="ECO:0000313" key="7">
    <source>
        <dbReference type="EMBL" id="GJT15548.1"/>
    </source>
</evidence>
<dbReference type="SUPFAM" id="SSF53098">
    <property type="entry name" value="Ribonuclease H-like"/>
    <property type="match status" value="1"/>
</dbReference>
<dbReference type="InterPro" id="IPR057670">
    <property type="entry name" value="SH3_retrovirus"/>
</dbReference>
<dbReference type="CDD" id="cd09272">
    <property type="entry name" value="RNase_HI_RT_Ty1"/>
    <property type="match status" value="1"/>
</dbReference>
<dbReference type="InterPro" id="IPR013103">
    <property type="entry name" value="RVT_2"/>
</dbReference>
<dbReference type="InterPro" id="IPR025724">
    <property type="entry name" value="GAG-pre-integrase_dom"/>
</dbReference>
<evidence type="ECO:0000313" key="8">
    <source>
        <dbReference type="Proteomes" id="UP001151760"/>
    </source>
</evidence>
<reference evidence="7" key="2">
    <citation type="submission" date="2022-01" db="EMBL/GenBank/DDBJ databases">
        <authorList>
            <person name="Yamashiro T."/>
            <person name="Shiraishi A."/>
            <person name="Satake H."/>
            <person name="Nakayama K."/>
        </authorList>
    </citation>
    <scope>NUCLEOTIDE SEQUENCE</scope>
</reference>
<gene>
    <name evidence="7" type="ORF">Tco_0874254</name>
</gene>
<evidence type="ECO:0000256" key="2">
    <source>
        <dbReference type="ARBA" id="ARBA00022723"/>
    </source>
</evidence>
<proteinExistence type="predicted"/>
<evidence type="ECO:0000256" key="3">
    <source>
        <dbReference type="ARBA" id="ARBA00022750"/>
    </source>
</evidence>
<dbReference type="InterPro" id="IPR036397">
    <property type="entry name" value="RNaseH_sf"/>
</dbReference>
<dbReference type="EMBL" id="BQNB010013404">
    <property type="protein sequence ID" value="GJT15548.1"/>
    <property type="molecule type" value="Genomic_DNA"/>
</dbReference>
<accession>A0ABQ5BLV4</accession>
<dbReference type="Gene3D" id="3.30.420.10">
    <property type="entry name" value="Ribonuclease H-like superfamily/Ribonuclease H"/>
    <property type="match status" value="1"/>
</dbReference>
<dbReference type="InterPro" id="IPR001584">
    <property type="entry name" value="Integrase_cat-core"/>
</dbReference>
<dbReference type="Proteomes" id="UP001151760">
    <property type="component" value="Unassembled WGS sequence"/>
</dbReference>
<dbReference type="Pfam" id="PF25597">
    <property type="entry name" value="SH3_retrovirus"/>
    <property type="match status" value="1"/>
</dbReference>
<dbReference type="InterPro" id="IPR043502">
    <property type="entry name" value="DNA/RNA_pol_sf"/>
</dbReference>
<keyword evidence="4" id="KW-0378">Hydrolase</keyword>
<evidence type="ECO:0000259" key="6">
    <source>
        <dbReference type="PROSITE" id="PS50994"/>
    </source>
</evidence>